<dbReference type="PANTHER" id="PTHR41523:SF8">
    <property type="entry name" value="ETHYLENE RESPONSE SENSOR PROTEIN"/>
    <property type="match status" value="1"/>
</dbReference>
<dbReference type="Gene3D" id="3.30.565.10">
    <property type="entry name" value="Histidine kinase-like ATPase, C-terminal domain"/>
    <property type="match status" value="2"/>
</dbReference>
<evidence type="ECO:0000256" key="1">
    <source>
        <dbReference type="ARBA" id="ARBA00000085"/>
    </source>
</evidence>
<dbReference type="Proteomes" id="UP000617145">
    <property type="component" value="Unassembled WGS sequence"/>
</dbReference>
<evidence type="ECO:0000256" key="2">
    <source>
        <dbReference type="ARBA" id="ARBA00012438"/>
    </source>
</evidence>
<dbReference type="GO" id="GO:0005524">
    <property type="term" value="F:ATP binding"/>
    <property type="evidence" value="ECO:0007669"/>
    <property type="project" value="UniProtKB-KW"/>
</dbReference>
<dbReference type="SMART" id="SM00387">
    <property type="entry name" value="HATPase_c"/>
    <property type="match status" value="2"/>
</dbReference>
<evidence type="ECO:0000256" key="6">
    <source>
        <dbReference type="ARBA" id="ARBA00022777"/>
    </source>
</evidence>
<evidence type="ECO:0000256" key="4">
    <source>
        <dbReference type="ARBA" id="ARBA00022679"/>
    </source>
</evidence>
<accession>A0A8J2ZNF8</accession>
<dbReference type="InterPro" id="IPR036890">
    <property type="entry name" value="HATPase_C_sf"/>
</dbReference>
<evidence type="ECO:0000256" key="5">
    <source>
        <dbReference type="ARBA" id="ARBA00022741"/>
    </source>
</evidence>
<evidence type="ECO:0000313" key="10">
    <source>
        <dbReference type="Proteomes" id="UP000617145"/>
    </source>
</evidence>
<dbReference type="EMBL" id="BMJV01000010">
    <property type="protein sequence ID" value="GGG84342.1"/>
    <property type="molecule type" value="Genomic_DNA"/>
</dbReference>
<gene>
    <name evidence="9" type="ORF">GCM10011415_38030</name>
</gene>
<sequence>MAQTITSLSLTAADDVKILQQIATAVAETLGFKRFHATRLVTCALELARNVIEHGGGGFARLSLHEPRGGAVMLRLAFADQGSGIDDLEEALAGHGTRAMGDGLGLGLAGVRRMADAFNVDTGATGTRIHADFAAPVETSDLARVAEDAGNRCDEILMRESNADRRIRQLETDLSARELTIGEVHHRTANNLTMIASLIRMEQRRAEADETRDVLASLGIRVDSMARTHKLLQAGTGETVEPGPYLQQISALAETFNRADLQVEVEIDSDDMPIPARLALDLGLITGELVTNAFKHAFPDRSKGRISIRLVTQNDTIFYRFSDDGVGLPEGHKPERSGSLGWRMIRTTVSSNMGHMTVDVSGGVTVEMSFPRIS</sequence>
<dbReference type="InterPro" id="IPR011495">
    <property type="entry name" value="Sig_transdc_His_kin_sub2_dim/P"/>
</dbReference>
<organism evidence="9 10">
    <name type="scientific">Salipiger pallidus</name>
    <dbReference type="NCBI Taxonomy" id="1775170"/>
    <lineage>
        <taxon>Bacteria</taxon>
        <taxon>Pseudomonadati</taxon>
        <taxon>Pseudomonadota</taxon>
        <taxon>Alphaproteobacteria</taxon>
        <taxon>Rhodobacterales</taxon>
        <taxon>Roseobacteraceae</taxon>
        <taxon>Salipiger</taxon>
    </lineage>
</organism>
<evidence type="ECO:0000256" key="3">
    <source>
        <dbReference type="ARBA" id="ARBA00022553"/>
    </source>
</evidence>
<dbReference type="Pfam" id="PF13581">
    <property type="entry name" value="HATPase_c_2"/>
    <property type="match status" value="1"/>
</dbReference>
<name>A0A8J2ZNF8_9RHOB</name>
<feature type="domain" description="Histidine kinase/HSP90-like ATPase" evidence="8">
    <location>
        <begin position="35"/>
        <end position="137"/>
    </location>
</feature>
<keyword evidence="10" id="KW-1185">Reference proteome</keyword>
<keyword evidence="3" id="KW-0597">Phosphoprotein</keyword>
<dbReference type="AlphaFoldDB" id="A0A8J2ZNF8"/>
<dbReference type="GO" id="GO:0004673">
    <property type="term" value="F:protein histidine kinase activity"/>
    <property type="evidence" value="ECO:0007669"/>
    <property type="project" value="UniProtKB-EC"/>
</dbReference>
<keyword evidence="6" id="KW-0418">Kinase</keyword>
<feature type="domain" description="Histidine kinase/HSP90-like ATPase" evidence="8">
    <location>
        <begin position="277"/>
        <end position="374"/>
    </location>
</feature>
<comment type="catalytic activity">
    <reaction evidence="1">
        <text>ATP + protein L-histidine = ADP + protein N-phospho-L-histidine.</text>
        <dbReference type="EC" id="2.7.13.3"/>
    </reaction>
</comment>
<keyword evidence="4" id="KW-0808">Transferase</keyword>
<dbReference type="SUPFAM" id="SSF55874">
    <property type="entry name" value="ATPase domain of HSP90 chaperone/DNA topoisomerase II/histidine kinase"/>
    <property type="match status" value="2"/>
</dbReference>
<comment type="caution">
    <text evidence="9">The sequence shown here is derived from an EMBL/GenBank/DDBJ whole genome shotgun (WGS) entry which is preliminary data.</text>
</comment>
<dbReference type="Pfam" id="PF07568">
    <property type="entry name" value="HisKA_2"/>
    <property type="match status" value="1"/>
</dbReference>
<evidence type="ECO:0000256" key="7">
    <source>
        <dbReference type="ARBA" id="ARBA00022840"/>
    </source>
</evidence>
<proteinExistence type="predicted"/>
<dbReference type="EC" id="2.7.13.3" evidence="2"/>
<dbReference type="PANTHER" id="PTHR41523">
    <property type="entry name" value="TWO-COMPONENT SYSTEM SENSOR PROTEIN"/>
    <property type="match status" value="1"/>
</dbReference>
<reference evidence="9" key="1">
    <citation type="journal article" date="2014" name="Int. J. Syst. Evol. Microbiol.">
        <title>Complete genome sequence of Corynebacterium casei LMG S-19264T (=DSM 44701T), isolated from a smear-ripened cheese.</title>
        <authorList>
            <consortium name="US DOE Joint Genome Institute (JGI-PGF)"/>
            <person name="Walter F."/>
            <person name="Albersmeier A."/>
            <person name="Kalinowski J."/>
            <person name="Ruckert C."/>
        </authorList>
    </citation>
    <scope>NUCLEOTIDE SEQUENCE</scope>
    <source>
        <strain evidence="9">CGMCC 1.15762</strain>
    </source>
</reference>
<keyword evidence="7" id="KW-0067">ATP-binding</keyword>
<reference evidence="9" key="2">
    <citation type="submission" date="2020-09" db="EMBL/GenBank/DDBJ databases">
        <authorList>
            <person name="Sun Q."/>
            <person name="Zhou Y."/>
        </authorList>
    </citation>
    <scope>NUCLEOTIDE SEQUENCE</scope>
    <source>
        <strain evidence="9">CGMCC 1.15762</strain>
    </source>
</reference>
<evidence type="ECO:0000259" key="8">
    <source>
        <dbReference type="SMART" id="SM00387"/>
    </source>
</evidence>
<dbReference type="RefSeq" id="WP_188791874.1">
    <property type="nucleotide sequence ID" value="NZ_BMJV01000010.1"/>
</dbReference>
<dbReference type="InterPro" id="IPR003594">
    <property type="entry name" value="HATPase_dom"/>
</dbReference>
<keyword evidence="5" id="KW-0547">Nucleotide-binding</keyword>
<protein>
    <recommendedName>
        <fullName evidence="2">histidine kinase</fullName>
        <ecNumber evidence="2">2.7.13.3</ecNumber>
    </recommendedName>
</protein>
<dbReference type="Pfam" id="PF02518">
    <property type="entry name" value="HATPase_c"/>
    <property type="match status" value="1"/>
</dbReference>
<evidence type="ECO:0000313" key="9">
    <source>
        <dbReference type="EMBL" id="GGG84342.1"/>
    </source>
</evidence>